<organism evidence="2 3">
    <name type="scientific">Corynebacterium phage phi673</name>
    <dbReference type="NCBI Taxonomy" id="2052821"/>
    <lineage>
        <taxon>Viruses</taxon>
        <taxon>Duplodnaviria</taxon>
        <taxon>Heunggongvirae</taxon>
        <taxon>Uroviricota</taxon>
        <taxon>Caudoviricetes</taxon>
        <taxon>Ikedavirus</taxon>
        <taxon>Ikedavirus phi673</taxon>
    </lineage>
</organism>
<keyword evidence="3" id="KW-1185">Reference proteome</keyword>
<dbReference type="Proteomes" id="UP000241893">
    <property type="component" value="Segment"/>
</dbReference>
<feature type="region of interest" description="Disordered" evidence="1">
    <location>
        <begin position="66"/>
        <end position="94"/>
    </location>
</feature>
<name>A0A2H4PIQ4_9CAUD</name>
<reference evidence="2 3" key="1">
    <citation type="submission" date="2017-10" db="EMBL/GenBank/DDBJ databases">
        <title>Complete nucleotide sequences and annotations of phi673 and phi674, two new lytic phages of Corynebacterium glutamicum ATCC 13032.</title>
        <authorList>
            <person name="Yomantas Y.A.V."/>
            <person name="Abalakina E.G."/>
            <person name="Lobanova J.S."/>
            <person name="Mamontov V.A."/>
            <person name="Stoynova N.V."/>
            <person name="Mashko S.V."/>
        </authorList>
    </citation>
    <scope>NUCLEOTIDE SEQUENCE [LARGE SCALE GENOMIC DNA]</scope>
</reference>
<dbReference type="OrthoDB" id="27251at10239"/>
<dbReference type="EMBL" id="MG324353">
    <property type="protein sequence ID" value="ATW62871.1"/>
    <property type="molecule type" value="Genomic_DNA"/>
</dbReference>
<accession>A0A2H4PIQ4</accession>
<feature type="compositionally biased region" description="Basic and acidic residues" evidence="1">
    <location>
        <begin position="71"/>
        <end position="81"/>
    </location>
</feature>
<evidence type="ECO:0000256" key="1">
    <source>
        <dbReference type="SAM" id="MobiDB-lite"/>
    </source>
</evidence>
<protein>
    <submittedName>
        <fullName evidence="2">Head-to-tail connector</fullName>
    </submittedName>
</protein>
<proteinExistence type="predicted"/>
<evidence type="ECO:0000313" key="2">
    <source>
        <dbReference type="EMBL" id="ATW62871.1"/>
    </source>
</evidence>
<gene>
    <name evidence="2" type="ORF">phi673_gp09</name>
</gene>
<sequence>MAKLPKVSEQLWRMTNRKGGIGHALDKAADRTVSRATAISRASGGKATYTKRPGYRPGGRRYVDVVSSSAAEERGTEEVKRTNALRRAARGELP</sequence>
<evidence type="ECO:0000313" key="3">
    <source>
        <dbReference type="Proteomes" id="UP000241893"/>
    </source>
</evidence>